<dbReference type="RefSeq" id="WP_145078511.1">
    <property type="nucleotide sequence ID" value="NZ_CP036298.1"/>
</dbReference>
<reference evidence="1 2" key="1">
    <citation type="submission" date="2019-02" db="EMBL/GenBank/DDBJ databases">
        <title>Deep-cultivation of Planctomycetes and their phenomic and genomic characterization uncovers novel biology.</title>
        <authorList>
            <person name="Wiegand S."/>
            <person name="Jogler M."/>
            <person name="Boedeker C."/>
            <person name="Pinto D."/>
            <person name="Vollmers J."/>
            <person name="Rivas-Marin E."/>
            <person name="Kohn T."/>
            <person name="Peeters S.H."/>
            <person name="Heuer A."/>
            <person name="Rast P."/>
            <person name="Oberbeckmann S."/>
            <person name="Bunk B."/>
            <person name="Jeske O."/>
            <person name="Meyerdierks A."/>
            <person name="Storesund J.E."/>
            <person name="Kallscheuer N."/>
            <person name="Luecker S."/>
            <person name="Lage O.M."/>
            <person name="Pohl T."/>
            <person name="Merkel B.J."/>
            <person name="Hornburger P."/>
            <person name="Mueller R.-W."/>
            <person name="Bruemmer F."/>
            <person name="Labrenz M."/>
            <person name="Spormann A.M."/>
            <person name="Op den Camp H."/>
            <person name="Overmann J."/>
            <person name="Amann R."/>
            <person name="Jetten M.S.M."/>
            <person name="Mascher T."/>
            <person name="Medema M.H."/>
            <person name="Devos D.P."/>
            <person name="Kaster A.-K."/>
            <person name="Ovreas L."/>
            <person name="Rohde M."/>
            <person name="Galperin M.Y."/>
            <person name="Jogler C."/>
        </authorList>
    </citation>
    <scope>NUCLEOTIDE SEQUENCE [LARGE SCALE GENOMIC DNA]</scope>
    <source>
        <strain evidence="1 2">Q31a</strain>
    </source>
</reference>
<evidence type="ECO:0000313" key="1">
    <source>
        <dbReference type="EMBL" id="QDV24632.1"/>
    </source>
</evidence>
<accession>A0A518G7T5</accession>
<evidence type="ECO:0000313" key="2">
    <source>
        <dbReference type="Proteomes" id="UP000318017"/>
    </source>
</evidence>
<dbReference type="OrthoDB" id="4151915at2"/>
<proteinExistence type="predicted"/>
<gene>
    <name evidence="1" type="ORF">Q31a_29520</name>
</gene>
<dbReference type="EMBL" id="CP036298">
    <property type="protein sequence ID" value="QDV24632.1"/>
    <property type="molecule type" value="Genomic_DNA"/>
</dbReference>
<organism evidence="1 2">
    <name type="scientific">Aureliella helgolandensis</name>
    <dbReference type="NCBI Taxonomy" id="2527968"/>
    <lineage>
        <taxon>Bacteria</taxon>
        <taxon>Pseudomonadati</taxon>
        <taxon>Planctomycetota</taxon>
        <taxon>Planctomycetia</taxon>
        <taxon>Pirellulales</taxon>
        <taxon>Pirellulaceae</taxon>
        <taxon>Aureliella</taxon>
    </lineage>
</organism>
<dbReference type="Proteomes" id="UP000318017">
    <property type="component" value="Chromosome"/>
</dbReference>
<keyword evidence="2" id="KW-1185">Reference proteome</keyword>
<protein>
    <submittedName>
        <fullName evidence="1">Uncharacterized protein</fullName>
    </submittedName>
</protein>
<dbReference type="KEGG" id="ahel:Q31a_29520"/>
<name>A0A518G7T5_9BACT</name>
<sequence length="181" mass="19970">MANVTIYAEHRDMLDALITSGKVASIAGATKTGPFKDQRDAYVFAASIAIALNNPTAVDSMPKTTKDNTLIKDHTLLAANGGKEIAITVAMTTMDIEHLTIDQSLSYQLDLISEERVVERLSLLDRFAHAGFKWLAERRDDESSIRDLMLTAIDEIDCLKSDDSATEDVRDPLLDLLDMQL</sequence>
<dbReference type="AlphaFoldDB" id="A0A518G7T5"/>